<reference evidence="15" key="2">
    <citation type="journal article" date="2012" name="Virus Res.">
        <title>Molecular characterisation of dicot-infecting mastreviruses from Australia.</title>
        <authorList>
            <person name="Hadfield J."/>
            <person name="Thomas J.E."/>
            <person name="Schwinghamer M.W."/>
            <person name="Kraberger S."/>
            <person name="Stainton D."/>
            <person name="Dayaram A."/>
            <person name="Parry J.N."/>
            <person name="Pande D."/>
            <person name="Martin D.P."/>
            <person name="Varsani A."/>
        </authorList>
    </citation>
    <scope>NUCLEOTIDE SEQUENCE</scope>
    <source>
        <strain evidence="15">CpCV-A_AU_3459F_2002</strain>
    </source>
</reference>
<dbReference type="Proteomes" id="UP000202973">
    <property type="component" value="Segment"/>
</dbReference>
<evidence type="ECO:0000313" key="16">
    <source>
        <dbReference type="EMBL" id="AGT45402.1"/>
    </source>
</evidence>
<comment type="function">
    <text evidence="1">Involved in the viral transport within, and between cells.</text>
</comment>
<feature type="compositionally biased region" description="Polar residues" evidence="12">
    <location>
        <begin position="93"/>
        <end position="102"/>
    </location>
</feature>
<keyword evidence="17" id="KW-1185">Reference proteome</keyword>
<dbReference type="KEGG" id="vg:9994792"/>
<dbReference type="RefSeq" id="YP_004046665.1">
    <property type="nucleotide sequence ID" value="NC_014740.1"/>
</dbReference>
<evidence type="ECO:0000256" key="13">
    <source>
        <dbReference type="SAM" id="Phobius"/>
    </source>
</evidence>
<comment type="subcellular location">
    <subcellularLocation>
        <location evidence="2">Host membrane</location>
        <topology evidence="2">Single-pass membrane protein</topology>
    </subcellularLocation>
</comment>
<evidence type="ECO:0000256" key="10">
    <source>
        <dbReference type="ARBA" id="ARBA00023136"/>
    </source>
</evidence>
<evidence type="ECO:0000256" key="1">
    <source>
        <dbReference type="ARBA" id="ARBA00002157"/>
    </source>
</evidence>
<evidence type="ECO:0000256" key="5">
    <source>
        <dbReference type="ARBA" id="ARBA00022448"/>
    </source>
</evidence>
<dbReference type="EMBL" id="GU256530">
    <property type="protein sequence ID" value="ADQ52685.1"/>
    <property type="molecule type" value="Genomic_DNA"/>
</dbReference>
<dbReference type="GO" id="GO:0033644">
    <property type="term" value="C:host cell membrane"/>
    <property type="evidence" value="ECO:0007669"/>
    <property type="project" value="UniProtKB-SubCell"/>
</dbReference>
<dbReference type="InterPro" id="IPR002621">
    <property type="entry name" value="Gemini_mov"/>
</dbReference>
<evidence type="ECO:0000256" key="11">
    <source>
        <dbReference type="ARBA" id="ARBA00025953"/>
    </source>
</evidence>
<keyword evidence="10 13" id="KW-0472">Membrane</keyword>
<organism evidence="14 17">
    <name type="scientific">Chickpea chlorosis virus-A</name>
    <dbReference type="NCBI Taxonomy" id="887825"/>
    <lineage>
        <taxon>Viruses</taxon>
        <taxon>Monodnaviria</taxon>
        <taxon>Shotokuvirae</taxon>
        <taxon>Cressdnaviricota</taxon>
        <taxon>Repensiviricetes</taxon>
        <taxon>Geplafuvirales</taxon>
        <taxon>Geminiviridae</taxon>
        <taxon>Mastrevirus</taxon>
        <taxon>Mastrevirus cicerosis</taxon>
        <taxon>Chickpea chlorosis virus</taxon>
    </lineage>
</organism>
<accession>E5DE80</accession>
<reference evidence="16" key="3">
    <citation type="journal article" date="2013" name="Virology">
        <title>Evidence that dicot-infecting mastreviruses are particularly prone to inter-species recombination and have likely been circulating in Australia for longer than in Africa and the Middle East.</title>
        <authorList>
            <person name="Kraberger S."/>
            <person name="Harkins G.W."/>
            <person name="Kumari S.G."/>
            <person name="Thomas J.E."/>
            <person name="Schwinghamer M.W."/>
            <person name="Sharman M."/>
            <person name="Collings D.A."/>
            <person name="Briddon R.W."/>
            <person name="Martin D.P."/>
            <person name="Varsani A."/>
        </authorList>
    </citation>
    <scope>NUCLEOTIDE SEQUENCE</scope>
    <source>
        <strain evidence="16">3460D</strain>
    </source>
</reference>
<evidence type="ECO:0000313" key="17">
    <source>
        <dbReference type="Proteomes" id="UP000202973"/>
    </source>
</evidence>
<evidence type="ECO:0000256" key="7">
    <source>
        <dbReference type="ARBA" id="ARBA00022870"/>
    </source>
</evidence>
<protein>
    <recommendedName>
        <fullName evidence="4">Movement protein</fullName>
    </recommendedName>
</protein>
<evidence type="ECO:0000313" key="15">
    <source>
        <dbReference type="EMBL" id="AFD62963.1"/>
    </source>
</evidence>
<evidence type="ECO:0000256" key="12">
    <source>
        <dbReference type="SAM" id="MobiDB-lite"/>
    </source>
</evidence>
<evidence type="ECO:0000256" key="9">
    <source>
        <dbReference type="ARBA" id="ARBA00023031"/>
    </source>
</evidence>
<evidence type="ECO:0000256" key="8">
    <source>
        <dbReference type="ARBA" id="ARBA00022989"/>
    </source>
</evidence>
<dbReference type="EMBL" id="KC172683">
    <property type="protein sequence ID" value="AGT45402.1"/>
    <property type="molecule type" value="Genomic_DNA"/>
</dbReference>
<comment type="subunit">
    <text evidence="11">Interacts with the capsid protein (CP). Part of a MP-CP-viral DNA complex.</text>
</comment>
<evidence type="ECO:0000256" key="6">
    <source>
        <dbReference type="ARBA" id="ARBA00022692"/>
    </source>
</evidence>
<keyword evidence="6 13" id="KW-0812">Transmembrane</keyword>
<dbReference type="GeneID" id="9994792"/>
<keyword evidence="7" id="KW-1043">Host membrane</keyword>
<dbReference type="GO" id="GO:0046740">
    <property type="term" value="P:transport of virus in host, cell to cell"/>
    <property type="evidence" value="ECO:0007669"/>
    <property type="project" value="UniProtKB-KW"/>
</dbReference>
<dbReference type="OrthoDB" id="27971at10239"/>
<feature type="region of interest" description="Disordered" evidence="12">
    <location>
        <begin position="81"/>
        <end position="102"/>
    </location>
</feature>
<feature type="transmembrane region" description="Helical" evidence="13">
    <location>
        <begin position="42"/>
        <end position="64"/>
    </location>
</feature>
<reference evidence="14 17" key="1">
    <citation type="journal article" date="2010" name="Arch. Virol.">
        <title>Two novel mastreviruses from chickpea (Cicer arietinum) in Australia.</title>
        <authorList>
            <person name="Thomas J.E."/>
            <person name="Parry J.N."/>
            <person name="Schwinghamer M.W."/>
            <person name="Dann E.K."/>
        </authorList>
    </citation>
    <scope>NUCLEOTIDE SEQUENCE [LARGE SCALE GENOMIC DNA]</scope>
    <source>
        <strain evidence="14">3455C</strain>
    </source>
</reference>
<proteinExistence type="inferred from homology"/>
<evidence type="ECO:0000256" key="4">
    <source>
        <dbReference type="ARBA" id="ARBA00014660"/>
    </source>
</evidence>
<keyword evidence="8 13" id="KW-1133">Transmembrane helix</keyword>
<comment type="similarity">
    <text evidence="3">Belongs to the mastrevirus movement protein family.</text>
</comment>
<name>E5DE80_9GEMI</name>
<keyword evidence="9" id="KW-0916">Viral movement protein</keyword>
<sequence length="102" mass="11189">MLGAYYQIFPSEENYSYTPVQTQESFSGAKAGDSSEHVFSKVVVALIIILFSVGIIYLAYSLFLKDLILLLKAKKQRTTTEIGFGNTPGRPGSQPQQNVGPI</sequence>
<evidence type="ECO:0000256" key="2">
    <source>
        <dbReference type="ARBA" id="ARBA00004379"/>
    </source>
</evidence>
<dbReference type="EMBL" id="JN989414">
    <property type="protein sequence ID" value="AFD62963.1"/>
    <property type="molecule type" value="Genomic_DNA"/>
</dbReference>
<keyword evidence="5" id="KW-0813">Transport</keyword>
<dbReference type="Pfam" id="PF01708">
    <property type="entry name" value="Gemini_mov"/>
    <property type="match status" value="1"/>
</dbReference>
<evidence type="ECO:0000256" key="3">
    <source>
        <dbReference type="ARBA" id="ARBA00010512"/>
    </source>
</evidence>
<dbReference type="GO" id="GO:0016020">
    <property type="term" value="C:membrane"/>
    <property type="evidence" value="ECO:0007669"/>
    <property type="project" value="InterPro"/>
</dbReference>
<evidence type="ECO:0000313" key="14">
    <source>
        <dbReference type="EMBL" id="ADQ52685.1"/>
    </source>
</evidence>